<comment type="caution">
    <text evidence="1">The sequence shown here is derived from an EMBL/GenBank/DDBJ whole genome shotgun (WGS) entry which is preliminary data.</text>
</comment>
<proteinExistence type="predicted"/>
<dbReference type="EMBL" id="PEYV01000052">
    <property type="protein sequence ID" value="PIS21367.1"/>
    <property type="molecule type" value="Genomic_DNA"/>
</dbReference>
<evidence type="ECO:0000313" key="2">
    <source>
        <dbReference type="Proteomes" id="UP000231098"/>
    </source>
</evidence>
<dbReference type="AlphaFoldDB" id="A0A2H0X8V7"/>
<name>A0A2H0X8V7_UNCKA</name>
<evidence type="ECO:0000313" key="1">
    <source>
        <dbReference type="EMBL" id="PIS21367.1"/>
    </source>
</evidence>
<protein>
    <submittedName>
        <fullName evidence="1">Uncharacterized protein</fullName>
    </submittedName>
</protein>
<reference evidence="2" key="1">
    <citation type="submission" date="2017-09" db="EMBL/GenBank/DDBJ databases">
        <title>Depth-based differentiation of microbial function through sediment-hosted aquifers and enrichment of novel symbionts in the deep terrestrial subsurface.</title>
        <authorList>
            <person name="Probst A.J."/>
            <person name="Ladd B."/>
            <person name="Jarett J.K."/>
            <person name="Geller-Mcgrath D.E."/>
            <person name="Sieber C.M.K."/>
            <person name="Emerson J.B."/>
            <person name="Anantharaman K."/>
            <person name="Thomas B.C."/>
            <person name="Malmstrom R."/>
            <person name="Stieglmeier M."/>
            <person name="Klingl A."/>
            <person name="Woyke T."/>
            <person name="Ryan C.M."/>
            <person name="Banfield J.F."/>
        </authorList>
    </citation>
    <scope>NUCLEOTIDE SEQUENCE [LARGE SCALE GENOMIC DNA]</scope>
</reference>
<accession>A0A2H0X8V7</accession>
<feature type="non-terminal residue" evidence="1">
    <location>
        <position position="1"/>
    </location>
</feature>
<dbReference type="Proteomes" id="UP000231098">
    <property type="component" value="Unassembled WGS sequence"/>
</dbReference>
<sequence>FSDDGQSIDTLVGNLKLQPLAKAGIDLFAGKVVFDVKGNITTAGEITASKVNLTETTGLAVIKSGQTFAEVICPKVTKNSRIFVTPVSTSASLFTPSKKAGESFRVEISSPAGKDIEFNWWIVN</sequence>
<organism evidence="1 2">
    <name type="scientific">candidate division WWE3 bacterium CG08_land_8_20_14_0_20_41_15</name>
    <dbReference type="NCBI Taxonomy" id="1975086"/>
    <lineage>
        <taxon>Bacteria</taxon>
        <taxon>Katanobacteria</taxon>
    </lineage>
</organism>
<gene>
    <name evidence="1" type="ORF">COT51_03020</name>
</gene>